<dbReference type="GO" id="GO:0016787">
    <property type="term" value="F:hydrolase activity"/>
    <property type="evidence" value="ECO:0007669"/>
    <property type="project" value="UniProtKB-KW"/>
</dbReference>
<dbReference type="GO" id="GO:0000166">
    <property type="term" value="F:nucleotide binding"/>
    <property type="evidence" value="ECO:0007669"/>
    <property type="project" value="UniProtKB-KW"/>
</dbReference>
<reference evidence="8 9" key="1">
    <citation type="submission" date="2019-07" db="EMBL/GenBank/DDBJ databases">
        <title>Whole genome shotgun sequence of Reyranella soli NBRC 108950.</title>
        <authorList>
            <person name="Hosoyama A."/>
            <person name="Uohara A."/>
            <person name="Ohji S."/>
            <person name="Ichikawa N."/>
        </authorList>
    </citation>
    <scope>NUCLEOTIDE SEQUENCE [LARGE SCALE GENOMIC DNA]</scope>
    <source>
        <strain evidence="8 9">NBRC 108950</strain>
    </source>
</reference>
<dbReference type="PANTHER" id="PTHR13748:SF62">
    <property type="entry name" value="COBW DOMAIN-CONTAINING PROTEIN"/>
    <property type="match status" value="1"/>
</dbReference>
<dbReference type="SUPFAM" id="SSF90002">
    <property type="entry name" value="Hypothetical protein YjiA, C-terminal domain"/>
    <property type="match status" value="1"/>
</dbReference>
<dbReference type="InterPro" id="IPR003495">
    <property type="entry name" value="CobW/HypB/UreG_nucleotide-bd"/>
</dbReference>
<organism evidence="8 9">
    <name type="scientific">Reyranella soli</name>
    <dbReference type="NCBI Taxonomy" id="1230389"/>
    <lineage>
        <taxon>Bacteria</taxon>
        <taxon>Pseudomonadati</taxon>
        <taxon>Pseudomonadota</taxon>
        <taxon>Alphaproteobacteria</taxon>
        <taxon>Hyphomicrobiales</taxon>
        <taxon>Reyranellaceae</taxon>
        <taxon>Reyranella</taxon>
    </lineage>
</organism>
<feature type="domain" description="CobW C-terminal" evidence="7">
    <location>
        <begin position="230"/>
        <end position="325"/>
    </location>
</feature>
<dbReference type="InterPro" id="IPR036627">
    <property type="entry name" value="CobW-likC_sf"/>
</dbReference>
<evidence type="ECO:0000256" key="5">
    <source>
        <dbReference type="ARBA" id="ARBA00045658"/>
    </source>
</evidence>
<evidence type="ECO:0000256" key="3">
    <source>
        <dbReference type="ARBA" id="ARBA00023186"/>
    </source>
</evidence>
<dbReference type="Pfam" id="PF07683">
    <property type="entry name" value="CobW_C"/>
    <property type="match status" value="1"/>
</dbReference>
<name>A0A512N8A2_9HYPH</name>
<dbReference type="InterPro" id="IPR051316">
    <property type="entry name" value="Zinc-reg_GTPase_activator"/>
</dbReference>
<comment type="function">
    <text evidence="5">Zinc chaperone that directly transfers zinc cofactor to target proteins, thereby activating them. Zinc is transferred from the CXCC motif in the GTPase domain to the zinc binding site in target proteins in a process requiring GTP hydrolysis.</text>
</comment>
<keyword evidence="9" id="KW-1185">Reference proteome</keyword>
<gene>
    <name evidence="8" type="ORF">RSO01_23740</name>
</gene>
<protein>
    <submittedName>
        <fullName evidence="8">Cobalamin biosynthesis protein CobW</fullName>
    </submittedName>
</protein>
<evidence type="ECO:0000256" key="4">
    <source>
        <dbReference type="ARBA" id="ARBA00034320"/>
    </source>
</evidence>
<dbReference type="EMBL" id="BKAJ01000035">
    <property type="protein sequence ID" value="GEP55208.1"/>
    <property type="molecule type" value="Genomic_DNA"/>
</dbReference>
<dbReference type="Pfam" id="PF02492">
    <property type="entry name" value="cobW"/>
    <property type="match status" value="1"/>
</dbReference>
<keyword evidence="3" id="KW-0143">Chaperone</keyword>
<accession>A0A512N8A2</accession>
<keyword evidence="1" id="KW-0547">Nucleotide-binding</keyword>
<dbReference type="InterPro" id="IPR027417">
    <property type="entry name" value="P-loop_NTPase"/>
</dbReference>
<comment type="similarity">
    <text evidence="4">Belongs to the SIMIBI class G3E GTPase family. ZNG1 subfamily.</text>
</comment>
<proteinExistence type="inferred from homology"/>
<dbReference type="SMART" id="SM00833">
    <property type="entry name" value="CobW_C"/>
    <property type="match status" value="1"/>
</dbReference>
<dbReference type="Proteomes" id="UP000321058">
    <property type="component" value="Unassembled WGS sequence"/>
</dbReference>
<evidence type="ECO:0000256" key="1">
    <source>
        <dbReference type="ARBA" id="ARBA00022741"/>
    </source>
</evidence>
<comment type="catalytic activity">
    <reaction evidence="6">
        <text>GTP + H2O = GDP + phosphate + H(+)</text>
        <dbReference type="Rhea" id="RHEA:19669"/>
        <dbReference type="ChEBI" id="CHEBI:15377"/>
        <dbReference type="ChEBI" id="CHEBI:15378"/>
        <dbReference type="ChEBI" id="CHEBI:37565"/>
        <dbReference type="ChEBI" id="CHEBI:43474"/>
        <dbReference type="ChEBI" id="CHEBI:58189"/>
    </reaction>
    <physiologicalReaction direction="left-to-right" evidence="6">
        <dbReference type="Rhea" id="RHEA:19670"/>
    </physiologicalReaction>
</comment>
<dbReference type="AlphaFoldDB" id="A0A512N8A2"/>
<dbReference type="Gene3D" id="3.30.1220.10">
    <property type="entry name" value="CobW-like, C-terminal domain"/>
    <property type="match status" value="1"/>
</dbReference>
<evidence type="ECO:0000259" key="7">
    <source>
        <dbReference type="SMART" id="SM00833"/>
    </source>
</evidence>
<dbReference type="Gene3D" id="3.40.50.300">
    <property type="entry name" value="P-loop containing nucleotide triphosphate hydrolases"/>
    <property type="match status" value="1"/>
</dbReference>
<sequence length="330" mass="35292">MTPGLANLAEVPSEPIPLSVLTGFLGSGKTTLLSRILNVPDLSDTAVLISEFGAVALDHQLLEAAADDVVELPNGCTCCAVRQGLADAFYRLLRSRQASGRAPFRRIALETSGLADPGPTLYTLSADSFLEASLRLDRVATTIDAVLGEGTLDRYPEAVAQAAVADLLLLTKSDMAPVTDNLLQRLASLNPTAPIVDARDAEASDLLFGGAPRALPRPRPHATAVHAHGIRALSVRLQRPMSRLGFAMALGGLARDHGEKLLRVKGLVEFSDRPGGPAAIHAVQHTLYPPRWLERWPDSDRASRLVFIVRDLESDEILRRFADGSPVGVS</sequence>
<comment type="caution">
    <text evidence="8">The sequence shown here is derived from an EMBL/GenBank/DDBJ whole genome shotgun (WGS) entry which is preliminary data.</text>
</comment>
<evidence type="ECO:0000313" key="8">
    <source>
        <dbReference type="EMBL" id="GEP55208.1"/>
    </source>
</evidence>
<evidence type="ECO:0000256" key="2">
    <source>
        <dbReference type="ARBA" id="ARBA00022801"/>
    </source>
</evidence>
<dbReference type="RefSeq" id="WP_147149309.1">
    <property type="nucleotide sequence ID" value="NZ_BKAJ01000035.1"/>
</dbReference>
<keyword evidence="2" id="KW-0378">Hydrolase</keyword>
<dbReference type="InterPro" id="IPR011629">
    <property type="entry name" value="CobW-like_C"/>
</dbReference>
<evidence type="ECO:0000256" key="6">
    <source>
        <dbReference type="ARBA" id="ARBA00049117"/>
    </source>
</evidence>
<dbReference type="PANTHER" id="PTHR13748">
    <property type="entry name" value="COBW-RELATED"/>
    <property type="match status" value="1"/>
</dbReference>
<dbReference type="OrthoDB" id="9808822at2"/>
<dbReference type="GO" id="GO:0005737">
    <property type="term" value="C:cytoplasm"/>
    <property type="evidence" value="ECO:0007669"/>
    <property type="project" value="TreeGrafter"/>
</dbReference>
<dbReference type="CDD" id="cd03112">
    <property type="entry name" value="CobW-like"/>
    <property type="match status" value="1"/>
</dbReference>
<dbReference type="SUPFAM" id="SSF52540">
    <property type="entry name" value="P-loop containing nucleoside triphosphate hydrolases"/>
    <property type="match status" value="1"/>
</dbReference>
<evidence type="ECO:0000313" key="9">
    <source>
        <dbReference type="Proteomes" id="UP000321058"/>
    </source>
</evidence>